<dbReference type="InterPro" id="IPR038987">
    <property type="entry name" value="MoeA-like"/>
</dbReference>
<dbReference type="RefSeq" id="WP_164734846.1">
    <property type="nucleotide sequence ID" value="NZ_BMKB01000003.1"/>
</dbReference>
<keyword evidence="5 11" id="KW-0500">Molybdenum</keyword>
<dbReference type="Pfam" id="PF00994">
    <property type="entry name" value="MoCF_biosynth"/>
    <property type="match status" value="1"/>
</dbReference>
<dbReference type="InterPro" id="IPR036425">
    <property type="entry name" value="MoaB/Mog-like_dom_sf"/>
</dbReference>
<evidence type="ECO:0000256" key="1">
    <source>
        <dbReference type="ARBA" id="ARBA00001946"/>
    </source>
</evidence>
<dbReference type="SUPFAM" id="SSF53218">
    <property type="entry name" value="Molybdenum cofactor biosynthesis proteins"/>
    <property type="match status" value="1"/>
</dbReference>
<comment type="function">
    <text evidence="2 11">Catalyzes the insertion of molybdate into adenylated molybdopterin with the concomitant release of AMP.</text>
</comment>
<keyword evidence="9 11" id="KW-0501">Molybdenum cofactor biosynthesis</keyword>
<proteinExistence type="inferred from homology"/>
<evidence type="ECO:0000256" key="3">
    <source>
        <dbReference type="ARBA" id="ARBA00005046"/>
    </source>
</evidence>
<comment type="similarity">
    <text evidence="4 11">Belongs to the MoeA family.</text>
</comment>
<dbReference type="InterPro" id="IPR008284">
    <property type="entry name" value="MoCF_biosynth_CS"/>
</dbReference>
<evidence type="ECO:0000256" key="5">
    <source>
        <dbReference type="ARBA" id="ARBA00022505"/>
    </source>
</evidence>
<dbReference type="GO" id="GO:0006777">
    <property type="term" value="P:Mo-molybdopterin cofactor biosynthetic process"/>
    <property type="evidence" value="ECO:0007669"/>
    <property type="project" value="UniProtKB-UniRule"/>
</dbReference>
<evidence type="ECO:0000256" key="10">
    <source>
        <dbReference type="ARBA" id="ARBA00047317"/>
    </source>
</evidence>
<dbReference type="EMBL" id="BMKB01000003">
    <property type="protein sequence ID" value="GGA52495.1"/>
    <property type="molecule type" value="Genomic_DNA"/>
</dbReference>
<dbReference type="NCBIfam" id="TIGR00177">
    <property type="entry name" value="molyb_syn"/>
    <property type="match status" value="1"/>
</dbReference>
<name>A0A916RCB2_9HYPH</name>
<dbReference type="EC" id="2.10.1.1" evidence="11"/>
<dbReference type="CDD" id="cd00887">
    <property type="entry name" value="MoeA"/>
    <property type="match status" value="1"/>
</dbReference>
<dbReference type="InterPro" id="IPR036135">
    <property type="entry name" value="MoeA_linker/N_sf"/>
</dbReference>
<protein>
    <recommendedName>
        <fullName evidence="11">Molybdopterin molybdenumtransferase</fullName>
        <ecNumber evidence="11">2.10.1.1</ecNumber>
    </recommendedName>
</protein>
<dbReference type="NCBIfam" id="NF045515">
    <property type="entry name" value="Glp_gephyrin"/>
    <property type="match status" value="1"/>
</dbReference>
<dbReference type="InterPro" id="IPR005111">
    <property type="entry name" value="MoeA_C_domain_IV"/>
</dbReference>
<evidence type="ECO:0000256" key="4">
    <source>
        <dbReference type="ARBA" id="ARBA00010763"/>
    </source>
</evidence>
<dbReference type="PROSITE" id="PS01079">
    <property type="entry name" value="MOCF_BIOSYNTHESIS_2"/>
    <property type="match status" value="1"/>
</dbReference>
<comment type="pathway">
    <text evidence="3 11">Cofactor biosynthesis; molybdopterin biosynthesis.</text>
</comment>
<feature type="domain" description="MoaB/Mog" evidence="12">
    <location>
        <begin position="176"/>
        <end position="314"/>
    </location>
</feature>
<dbReference type="Pfam" id="PF03453">
    <property type="entry name" value="MoeA_N"/>
    <property type="match status" value="1"/>
</dbReference>
<dbReference type="SMART" id="SM00852">
    <property type="entry name" value="MoCF_biosynth"/>
    <property type="match status" value="1"/>
</dbReference>
<dbReference type="GO" id="GO:0061599">
    <property type="term" value="F:molybdopterin molybdotransferase activity"/>
    <property type="evidence" value="ECO:0007669"/>
    <property type="project" value="UniProtKB-UniRule"/>
</dbReference>
<evidence type="ECO:0000313" key="13">
    <source>
        <dbReference type="EMBL" id="GGA52495.1"/>
    </source>
</evidence>
<sequence>MLLPVDEAIATIVEASAALPSETIDLHHASGRTLAAPVVAKLDNPPFPASAMDGYAVRAADVTEGAVLKQIGEVSAGALPIGLTVAPGTCVRIFTGAAVPDGADAVIMQEDTEASAAGILFKTSAAAGRNIRKKGNDFQAGDVLLQTGTALGPAQMALVAAGNNAQVIVCRRPHVALLATGDELLPVGSAPAPGQIISSNTTGLSAVFGGACNVTDFGIAPDDRAVLGSILQTMLAREPNVIVTTGGASVGEHDFVQEMLIANGVEIGFWRLAMRPGKPLMFGRKGNTLVFGLPGNPVSALVTAQVFVLPAIRAMLGQEQTTPLTIPLGADLPENGSRRHYVRARLQRGSDGQTCAVPIGETDSGHLSSLAQSDCLIIQPENAPAMGAGTLVDVLPL</sequence>
<dbReference type="PANTHER" id="PTHR10192">
    <property type="entry name" value="MOLYBDOPTERIN BIOSYNTHESIS PROTEIN"/>
    <property type="match status" value="1"/>
</dbReference>
<dbReference type="SUPFAM" id="SSF63882">
    <property type="entry name" value="MoeA N-terminal region -like"/>
    <property type="match status" value="1"/>
</dbReference>
<evidence type="ECO:0000313" key="14">
    <source>
        <dbReference type="Proteomes" id="UP000596977"/>
    </source>
</evidence>
<keyword evidence="8 11" id="KW-0460">Magnesium</keyword>
<evidence type="ECO:0000256" key="11">
    <source>
        <dbReference type="RuleBase" id="RU365090"/>
    </source>
</evidence>
<organism evidence="13 14">
    <name type="scientific">Pelagibacterium lentulum</name>
    <dbReference type="NCBI Taxonomy" id="2029865"/>
    <lineage>
        <taxon>Bacteria</taxon>
        <taxon>Pseudomonadati</taxon>
        <taxon>Pseudomonadota</taxon>
        <taxon>Alphaproteobacteria</taxon>
        <taxon>Hyphomicrobiales</taxon>
        <taxon>Devosiaceae</taxon>
        <taxon>Pelagibacterium</taxon>
    </lineage>
</organism>
<comment type="cofactor">
    <cofactor evidence="1 11">
        <name>Mg(2+)</name>
        <dbReference type="ChEBI" id="CHEBI:18420"/>
    </cofactor>
</comment>
<keyword evidence="14" id="KW-1185">Reference proteome</keyword>
<comment type="catalytic activity">
    <reaction evidence="10">
        <text>adenylyl-molybdopterin + molybdate = Mo-molybdopterin + AMP + H(+)</text>
        <dbReference type="Rhea" id="RHEA:35047"/>
        <dbReference type="ChEBI" id="CHEBI:15378"/>
        <dbReference type="ChEBI" id="CHEBI:36264"/>
        <dbReference type="ChEBI" id="CHEBI:62727"/>
        <dbReference type="ChEBI" id="CHEBI:71302"/>
        <dbReference type="ChEBI" id="CHEBI:456215"/>
        <dbReference type="EC" id="2.10.1.1"/>
    </reaction>
</comment>
<dbReference type="GO" id="GO:0046872">
    <property type="term" value="F:metal ion binding"/>
    <property type="evidence" value="ECO:0007669"/>
    <property type="project" value="UniProtKB-UniRule"/>
</dbReference>
<dbReference type="PANTHER" id="PTHR10192:SF5">
    <property type="entry name" value="GEPHYRIN"/>
    <property type="match status" value="1"/>
</dbReference>
<dbReference type="AlphaFoldDB" id="A0A916RCB2"/>
<dbReference type="Pfam" id="PF03454">
    <property type="entry name" value="MoeA_C"/>
    <property type="match status" value="1"/>
</dbReference>
<gene>
    <name evidence="13" type="primary">moeA</name>
    <name evidence="13" type="ORF">GCM10011499_23220</name>
</gene>
<dbReference type="InterPro" id="IPR036688">
    <property type="entry name" value="MoeA_C_domain_IV_sf"/>
</dbReference>
<keyword evidence="6 11" id="KW-0808">Transferase</keyword>
<dbReference type="Gene3D" id="2.40.340.10">
    <property type="entry name" value="MoeA, C-terminal, domain IV"/>
    <property type="match status" value="1"/>
</dbReference>
<accession>A0A916RCB2</accession>
<dbReference type="FunFam" id="3.40.980.10:FF:000004">
    <property type="entry name" value="Molybdopterin molybdenumtransferase"/>
    <property type="match status" value="1"/>
</dbReference>
<dbReference type="SUPFAM" id="SSF63867">
    <property type="entry name" value="MoeA C-terminal domain-like"/>
    <property type="match status" value="1"/>
</dbReference>
<evidence type="ECO:0000256" key="7">
    <source>
        <dbReference type="ARBA" id="ARBA00022723"/>
    </source>
</evidence>
<evidence type="ECO:0000259" key="12">
    <source>
        <dbReference type="SMART" id="SM00852"/>
    </source>
</evidence>
<dbReference type="Gene3D" id="2.170.190.11">
    <property type="entry name" value="Molybdopterin biosynthesis moea protein, domain 3"/>
    <property type="match status" value="1"/>
</dbReference>
<keyword evidence="7 11" id="KW-0479">Metal-binding</keyword>
<dbReference type="FunFam" id="2.170.190.11:FF:000001">
    <property type="entry name" value="Molybdopterin molybdenumtransferase"/>
    <property type="match status" value="1"/>
</dbReference>
<comment type="caution">
    <text evidence="13">The sequence shown here is derived from an EMBL/GenBank/DDBJ whole genome shotgun (WGS) entry which is preliminary data.</text>
</comment>
<dbReference type="InterPro" id="IPR001453">
    <property type="entry name" value="MoaB/Mog_dom"/>
</dbReference>
<dbReference type="Gene3D" id="3.40.980.10">
    <property type="entry name" value="MoaB/Mog-like domain"/>
    <property type="match status" value="1"/>
</dbReference>
<evidence type="ECO:0000256" key="6">
    <source>
        <dbReference type="ARBA" id="ARBA00022679"/>
    </source>
</evidence>
<evidence type="ECO:0000256" key="2">
    <source>
        <dbReference type="ARBA" id="ARBA00002901"/>
    </source>
</evidence>
<dbReference type="Proteomes" id="UP000596977">
    <property type="component" value="Unassembled WGS sequence"/>
</dbReference>
<dbReference type="Gene3D" id="3.90.105.10">
    <property type="entry name" value="Molybdopterin biosynthesis moea protein, domain 2"/>
    <property type="match status" value="1"/>
</dbReference>
<evidence type="ECO:0000256" key="8">
    <source>
        <dbReference type="ARBA" id="ARBA00022842"/>
    </source>
</evidence>
<evidence type="ECO:0000256" key="9">
    <source>
        <dbReference type="ARBA" id="ARBA00023150"/>
    </source>
</evidence>
<dbReference type="InterPro" id="IPR005110">
    <property type="entry name" value="MoeA_linker/N"/>
</dbReference>
<dbReference type="GO" id="GO:0005829">
    <property type="term" value="C:cytosol"/>
    <property type="evidence" value="ECO:0007669"/>
    <property type="project" value="TreeGrafter"/>
</dbReference>
<reference evidence="13 14" key="1">
    <citation type="journal article" date="2014" name="Int. J. Syst. Evol. Microbiol.">
        <title>Complete genome sequence of Corynebacterium casei LMG S-19264T (=DSM 44701T), isolated from a smear-ripened cheese.</title>
        <authorList>
            <consortium name="US DOE Joint Genome Institute (JGI-PGF)"/>
            <person name="Walter F."/>
            <person name="Albersmeier A."/>
            <person name="Kalinowski J."/>
            <person name="Ruckert C."/>
        </authorList>
    </citation>
    <scope>NUCLEOTIDE SEQUENCE [LARGE SCALE GENOMIC DNA]</scope>
    <source>
        <strain evidence="13 14">CGMCC 1.15896</strain>
    </source>
</reference>